<organism evidence="1 2">
    <name type="scientific">Elysia marginata</name>
    <dbReference type="NCBI Taxonomy" id="1093978"/>
    <lineage>
        <taxon>Eukaryota</taxon>
        <taxon>Metazoa</taxon>
        <taxon>Spiralia</taxon>
        <taxon>Lophotrochozoa</taxon>
        <taxon>Mollusca</taxon>
        <taxon>Gastropoda</taxon>
        <taxon>Heterobranchia</taxon>
        <taxon>Euthyneura</taxon>
        <taxon>Panpulmonata</taxon>
        <taxon>Sacoglossa</taxon>
        <taxon>Placobranchoidea</taxon>
        <taxon>Plakobranchidae</taxon>
        <taxon>Elysia</taxon>
    </lineage>
</organism>
<evidence type="ECO:0000313" key="1">
    <source>
        <dbReference type="EMBL" id="GFR63588.1"/>
    </source>
</evidence>
<evidence type="ECO:0000313" key="2">
    <source>
        <dbReference type="Proteomes" id="UP000762676"/>
    </source>
</evidence>
<proteinExistence type="predicted"/>
<gene>
    <name evidence="1" type="ORF">ElyMa_001899400</name>
</gene>
<reference evidence="1 2" key="1">
    <citation type="journal article" date="2021" name="Elife">
        <title>Chloroplast acquisition without the gene transfer in kleptoplastic sea slugs, Plakobranchus ocellatus.</title>
        <authorList>
            <person name="Maeda T."/>
            <person name="Takahashi S."/>
            <person name="Yoshida T."/>
            <person name="Shimamura S."/>
            <person name="Takaki Y."/>
            <person name="Nagai Y."/>
            <person name="Toyoda A."/>
            <person name="Suzuki Y."/>
            <person name="Arimoto A."/>
            <person name="Ishii H."/>
            <person name="Satoh N."/>
            <person name="Nishiyama T."/>
            <person name="Hasebe M."/>
            <person name="Maruyama T."/>
            <person name="Minagawa J."/>
            <person name="Obokata J."/>
            <person name="Shigenobu S."/>
        </authorList>
    </citation>
    <scope>NUCLEOTIDE SEQUENCE [LARGE SCALE GENOMIC DNA]</scope>
</reference>
<comment type="caution">
    <text evidence="1">The sequence shown here is derived from an EMBL/GenBank/DDBJ whole genome shotgun (WGS) entry which is preliminary data.</text>
</comment>
<sequence>PVSITFYLSLLRFSTAYSLNERAALPDMTRTNGYQPRRRQPPQVSHHTVTALAFDVSDNRCVQQPRWPIPGAKTRPAAKQSR</sequence>
<feature type="non-terminal residue" evidence="1">
    <location>
        <position position="1"/>
    </location>
</feature>
<dbReference type="EMBL" id="BMAT01003857">
    <property type="protein sequence ID" value="GFR63588.1"/>
    <property type="molecule type" value="Genomic_DNA"/>
</dbReference>
<accession>A0AAV4ESW4</accession>
<keyword evidence="2" id="KW-1185">Reference proteome</keyword>
<dbReference type="AlphaFoldDB" id="A0AAV4ESW4"/>
<name>A0AAV4ESW4_9GAST</name>
<dbReference type="Proteomes" id="UP000762676">
    <property type="component" value="Unassembled WGS sequence"/>
</dbReference>
<protein>
    <submittedName>
        <fullName evidence="1">Uncharacterized protein</fullName>
    </submittedName>
</protein>